<organism evidence="1 2">
    <name type="scientific">Clonostachys rosea f. rosea IK726</name>
    <dbReference type="NCBI Taxonomy" id="1349383"/>
    <lineage>
        <taxon>Eukaryota</taxon>
        <taxon>Fungi</taxon>
        <taxon>Dikarya</taxon>
        <taxon>Ascomycota</taxon>
        <taxon>Pezizomycotina</taxon>
        <taxon>Sordariomycetes</taxon>
        <taxon>Hypocreomycetidae</taxon>
        <taxon>Hypocreales</taxon>
        <taxon>Bionectriaceae</taxon>
        <taxon>Clonostachys</taxon>
    </lineage>
</organism>
<comment type="caution">
    <text evidence="1">The sequence shown here is derived from an EMBL/GenBank/DDBJ whole genome shotgun (WGS) entry which is preliminary data.</text>
</comment>
<protein>
    <submittedName>
        <fullName evidence="1">Uncharacterized protein</fullName>
    </submittedName>
</protein>
<gene>
    <name evidence="1" type="ORF">CRV2_00008692</name>
</gene>
<evidence type="ECO:0000313" key="1">
    <source>
        <dbReference type="EMBL" id="CAG9956780.1"/>
    </source>
</evidence>
<reference evidence="1" key="2">
    <citation type="submission" date="2021-10" db="EMBL/GenBank/DDBJ databases">
        <authorList>
            <person name="Piombo E."/>
        </authorList>
    </citation>
    <scope>NUCLEOTIDE SEQUENCE</scope>
</reference>
<evidence type="ECO:0000313" key="2">
    <source>
        <dbReference type="Proteomes" id="UP000836387"/>
    </source>
</evidence>
<reference evidence="1" key="1">
    <citation type="submission" date="2020-04" db="EMBL/GenBank/DDBJ databases">
        <authorList>
            <person name="Broberg M."/>
        </authorList>
    </citation>
    <scope>NUCLEOTIDE SEQUENCE</scope>
</reference>
<proteinExistence type="predicted"/>
<accession>A0ACA9UW73</accession>
<name>A0ACA9UW73_BIOOC</name>
<dbReference type="EMBL" id="CADEHS020000645">
    <property type="protein sequence ID" value="CAG9956780.1"/>
    <property type="molecule type" value="Genomic_DNA"/>
</dbReference>
<dbReference type="Proteomes" id="UP000836387">
    <property type="component" value="Unassembled WGS sequence"/>
</dbReference>
<keyword evidence="2" id="KW-1185">Reference proteome</keyword>
<sequence>MSEKSSIFSAAPREYEQPLPAYKEIASKPGYTYSASATHASGRPILFPRECVFFYCMAHSHSHLGVNKNEPLFLVRTPRFSMGSGDIILQIGTDKLDPPFASTKYQFLAPVDLNGQHETFEWRQSTGELVRDLAGGFQYGMKLVRLDGAAGGASSDGKVTGGGGDGKPIAAIFAAVRPQCTSAKFRFMNEGATGELGKVFELAAMTSSMSLFELQLSQGGVAIGPGSS</sequence>